<proteinExistence type="predicted"/>
<gene>
    <name evidence="1" type="ORF">PCOR1329_LOCUS51001</name>
</gene>
<name>A0ABN9UTR4_9DINO</name>
<dbReference type="EMBL" id="CAUYUJ010016180">
    <property type="protein sequence ID" value="CAK0862646.1"/>
    <property type="molecule type" value="Genomic_DNA"/>
</dbReference>
<dbReference type="Proteomes" id="UP001189429">
    <property type="component" value="Unassembled WGS sequence"/>
</dbReference>
<sequence length="176" mass="17899">MGCQLLLQRLRRKTRGAGDGLLAALQSGLRGRGAQGSGDPGDAGGAAGGGGRIREVLLSSVAGVTVAVSAALWLNQASLVDSAAARRTRRIVRQASMAVSEAVLTPMSRLLQGYLQRQGSLGGQSPLRSGRCLPASWEGAPEEALQGRRGKFATAAHLAMVGTLPSPCSANTAAQG</sequence>
<evidence type="ECO:0000313" key="1">
    <source>
        <dbReference type="EMBL" id="CAK0862646.1"/>
    </source>
</evidence>
<reference evidence="1" key="1">
    <citation type="submission" date="2023-10" db="EMBL/GenBank/DDBJ databases">
        <authorList>
            <person name="Chen Y."/>
            <person name="Shah S."/>
            <person name="Dougan E. K."/>
            <person name="Thang M."/>
            <person name="Chan C."/>
        </authorList>
    </citation>
    <scope>NUCLEOTIDE SEQUENCE [LARGE SCALE GENOMIC DNA]</scope>
</reference>
<accession>A0ABN9UTR4</accession>
<protein>
    <submittedName>
        <fullName evidence="1">Uncharacterized protein</fullName>
    </submittedName>
</protein>
<evidence type="ECO:0000313" key="2">
    <source>
        <dbReference type="Proteomes" id="UP001189429"/>
    </source>
</evidence>
<organism evidence="1 2">
    <name type="scientific">Prorocentrum cordatum</name>
    <dbReference type="NCBI Taxonomy" id="2364126"/>
    <lineage>
        <taxon>Eukaryota</taxon>
        <taxon>Sar</taxon>
        <taxon>Alveolata</taxon>
        <taxon>Dinophyceae</taxon>
        <taxon>Prorocentrales</taxon>
        <taxon>Prorocentraceae</taxon>
        <taxon>Prorocentrum</taxon>
    </lineage>
</organism>
<comment type="caution">
    <text evidence="1">The sequence shown here is derived from an EMBL/GenBank/DDBJ whole genome shotgun (WGS) entry which is preliminary data.</text>
</comment>
<keyword evidence="2" id="KW-1185">Reference proteome</keyword>